<feature type="compositionally biased region" description="Low complexity" evidence="1">
    <location>
        <begin position="193"/>
        <end position="213"/>
    </location>
</feature>
<evidence type="ECO:0000313" key="4">
    <source>
        <dbReference type="Proteomes" id="UP000292235"/>
    </source>
</evidence>
<feature type="compositionally biased region" description="Pro residues" evidence="1">
    <location>
        <begin position="141"/>
        <end position="167"/>
    </location>
</feature>
<dbReference type="Proteomes" id="UP000292235">
    <property type="component" value="Chromosome"/>
</dbReference>
<feature type="compositionally biased region" description="Pro residues" evidence="1">
    <location>
        <begin position="174"/>
        <end position="192"/>
    </location>
</feature>
<feature type="compositionally biased region" description="Low complexity" evidence="1">
    <location>
        <begin position="368"/>
        <end position="381"/>
    </location>
</feature>
<dbReference type="KEGG" id="strr:EKD16_00465"/>
<dbReference type="InterPro" id="IPR050625">
    <property type="entry name" value="ParA/MinD_ATPase"/>
</dbReference>
<dbReference type="GO" id="GO:0009898">
    <property type="term" value="C:cytoplasmic side of plasma membrane"/>
    <property type="evidence" value="ECO:0007669"/>
    <property type="project" value="TreeGrafter"/>
</dbReference>
<gene>
    <name evidence="3" type="ORF">EKD16_00465</name>
</gene>
<feature type="compositionally biased region" description="Pro residues" evidence="1">
    <location>
        <begin position="622"/>
        <end position="639"/>
    </location>
</feature>
<feature type="compositionally biased region" description="Low complexity" evidence="1">
    <location>
        <begin position="547"/>
        <end position="564"/>
    </location>
</feature>
<evidence type="ECO:0000256" key="1">
    <source>
        <dbReference type="SAM" id="MobiDB-lite"/>
    </source>
</evidence>
<reference evidence="3 4" key="1">
    <citation type="submission" date="2019-02" db="EMBL/GenBank/DDBJ databases">
        <authorList>
            <person name="Khodamoradi S."/>
            <person name="Hahnke R.L."/>
            <person name="Kaempfer P."/>
            <person name="Schumann P."/>
            <person name="Rohde M."/>
            <person name="Steinert M."/>
            <person name="Luzhetskyy A."/>
            <person name="Wink J."/>
            <person name="Ruckert C."/>
        </authorList>
    </citation>
    <scope>NUCLEOTIDE SEQUENCE [LARGE SCALE GENOMIC DNA]</scope>
    <source>
        <strain evidence="3 4">M2</strain>
    </source>
</reference>
<feature type="region of interest" description="Disordered" evidence="1">
    <location>
        <begin position="1"/>
        <end position="705"/>
    </location>
</feature>
<dbReference type="PANTHER" id="PTHR43384:SF14">
    <property type="entry name" value="ESX-1 SECRETION-ASSOCIATED PROTEIN ESPI"/>
    <property type="match status" value="1"/>
</dbReference>
<dbReference type="SUPFAM" id="SSF52540">
    <property type="entry name" value="P-loop containing nucleoside triphosphate hydrolases"/>
    <property type="match status" value="1"/>
</dbReference>
<dbReference type="PANTHER" id="PTHR43384">
    <property type="entry name" value="SEPTUM SITE-DETERMINING PROTEIN MIND HOMOLOG, CHLOROPLASTIC-RELATED"/>
    <property type="match status" value="1"/>
</dbReference>
<dbReference type="GO" id="GO:0051782">
    <property type="term" value="P:negative regulation of cell division"/>
    <property type="evidence" value="ECO:0007669"/>
    <property type="project" value="TreeGrafter"/>
</dbReference>
<accession>A0A4P6PV62</accession>
<feature type="compositionally biased region" description="Low complexity" evidence="1">
    <location>
        <begin position="224"/>
        <end position="236"/>
    </location>
</feature>
<dbReference type="EMBL" id="CP036455">
    <property type="protein sequence ID" value="QBI51915.1"/>
    <property type="molecule type" value="Genomic_DNA"/>
</dbReference>
<evidence type="ECO:0000313" key="3">
    <source>
        <dbReference type="EMBL" id="QBI51915.1"/>
    </source>
</evidence>
<dbReference type="AlphaFoldDB" id="A0A4P6PV62"/>
<protein>
    <submittedName>
        <fullName evidence="3">CobQ/CobB/MinD/ParA nucleotide binding domain protein</fullName>
    </submittedName>
</protein>
<dbReference type="InterPro" id="IPR002586">
    <property type="entry name" value="CobQ/CobB/MinD/ParA_Nub-bd_dom"/>
</dbReference>
<organism evidence="3 4">
    <name type="scientific">Streptomonospora litoralis</name>
    <dbReference type="NCBI Taxonomy" id="2498135"/>
    <lineage>
        <taxon>Bacteria</taxon>
        <taxon>Bacillati</taxon>
        <taxon>Actinomycetota</taxon>
        <taxon>Actinomycetes</taxon>
        <taxon>Streptosporangiales</taxon>
        <taxon>Nocardiopsidaceae</taxon>
        <taxon>Streptomonospora</taxon>
    </lineage>
</organism>
<feature type="domain" description="CobQ/CobB/MinD/ParA nucleotide binding" evidence="2">
    <location>
        <begin position="791"/>
        <end position="972"/>
    </location>
</feature>
<proteinExistence type="predicted"/>
<feature type="compositionally biased region" description="Basic and acidic residues" evidence="1">
    <location>
        <begin position="332"/>
        <end position="347"/>
    </location>
</feature>
<name>A0A4P6PV62_9ACTN</name>
<dbReference type="Gene3D" id="3.40.50.300">
    <property type="entry name" value="P-loop containing nucleotide triphosphate hydrolases"/>
    <property type="match status" value="1"/>
</dbReference>
<dbReference type="Pfam" id="PF01656">
    <property type="entry name" value="CbiA"/>
    <property type="match status" value="1"/>
</dbReference>
<feature type="compositionally biased region" description="Pro residues" evidence="1">
    <location>
        <begin position="237"/>
        <end position="281"/>
    </location>
</feature>
<dbReference type="GO" id="GO:0016887">
    <property type="term" value="F:ATP hydrolysis activity"/>
    <property type="evidence" value="ECO:0007669"/>
    <property type="project" value="TreeGrafter"/>
</dbReference>
<dbReference type="GO" id="GO:0005829">
    <property type="term" value="C:cytosol"/>
    <property type="evidence" value="ECO:0007669"/>
    <property type="project" value="TreeGrafter"/>
</dbReference>
<feature type="compositionally biased region" description="Basic and acidic residues" evidence="1">
    <location>
        <begin position="1"/>
        <end position="30"/>
    </location>
</feature>
<dbReference type="InterPro" id="IPR027417">
    <property type="entry name" value="P-loop_NTPase"/>
</dbReference>
<evidence type="ECO:0000259" key="2">
    <source>
        <dbReference type="Pfam" id="PF01656"/>
    </source>
</evidence>
<dbReference type="GO" id="GO:0005524">
    <property type="term" value="F:ATP binding"/>
    <property type="evidence" value="ECO:0007669"/>
    <property type="project" value="TreeGrafter"/>
</dbReference>
<feature type="compositionally biased region" description="Low complexity" evidence="1">
    <location>
        <begin position="110"/>
        <end position="122"/>
    </location>
</feature>
<feature type="compositionally biased region" description="Pro residues" evidence="1">
    <location>
        <begin position="522"/>
        <end position="531"/>
    </location>
</feature>
<keyword evidence="4" id="KW-1185">Reference proteome</keyword>
<sequence length="1035" mass="105249">MAHREHDGSEHAGTRAWDRGPDQDGDRDPRSGAGPGEARGDRGPDSSPADQWFGDAPPPPYAIEEGSVPPPPYAVGGAGDYEAEQPAARPHPHPAAPEQHGYPRGGPGAAGPQAGDPRGPGDSADGRRPLSPQGPPVGGQQPPPDLYRPAPGHHPAPPPGMPGPPRPQQGEGGPQPPGPEQYPPGAQPPGPYRQPQQGPQPDQGPQPQQGQPSGPYPAPGPQGGPHQQPQQGAHPHQGPPSGPYPAPGPAPGADPRSVPPNHPPQGPPQGPPPAPDRPAPPGAYNGQPIGSGPVRPADGGGAVPQPPPGAPGSAEHREPAPGGGGPLWNRGEPGDDRPHRSAEDGAEGHAGGPPWSNGRAAPGDPNLAAGPAAPSGPHAAQPYPPPAGANGAGRVPTGGTPGGFAQWAPPERAPGSATGVGPAAPEPEDGSGAPPGGDPRPGEYTEVIEPVRDGVEPPPAPGPPVGDDAPAAPYGEGADAQPPSPWAPHTADEPGAAPHGHTAGGAGRTDSGTGAQEVPDPEQLPPLPPNAARPGASPGDVPPGAGPPQAAAPAAPADPGTGWAWNPPGEGNAPPEAWAPPHVGEPGAGTDTGGHPAARPPQGQWPPETAPPPGPQSWNPAPQGPVQPGPAPQGPPPGMRPGSDPGYPQGYDAYYDPHRQSGGHPGHAPAPPPGQGYGHPQAPGYPQPPATGAGGSPPSGAQPGFQYHAHFAEGVQPAQHPGQPGHPETAEDLRAENLVSDKRPGPAKGWRKVLHSATFGLVDVGESAAEQRRRELTERARTHVGGGHHRVAVLSLKGGVGKTTTTVALGSMLASLRGDRVLAVDANPDRGTLSDKVRLETAATIRDLLNEREAISRYADIRGFTSQALSRLEILASDRDPAVSEAFSEDDYREVSWLLEHYYSICLTDCGTGLLHSAMRGVLGLADQIVLVSSASVDGARSASATLDWLEAHQYGSLVRGAVVVLSMVRTGKSSVDLDRLEQHFASRCRAVVRVPWDAHLEEGAEVDLDRLSPPTRDAYLQLSATVGEAFAWPR</sequence>